<comment type="caution">
    <text evidence="1">The sequence shown here is derived from an EMBL/GenBank/DDBJ whole genome shotgun (WGS) entry which is preliminary data.</text>
</comment>
<proteinExistence type="predicted"/>
<name>A0ABP7B6A6_9ACTN</name>
<dbReference type="Gene3D" id="3.30.1310.10">
    <property type="entry name" value="Nucleoid-associated protein YbaB-like domain"/>
    <property type="match status" value="1"/>
</dbReference>
<reference evidence="2" key="1">
    <citation type="journal article" date="2019" name="Int. J. Syst. Evol. Microbiol.">
        <title>The Global Catalogue of Microorganisms (GCM) 10K type strain sequencing project: providing services to taxonomists for standard genome sequencing and annotation.</title>
        <authorList>
            <consortium name="The Broad Institute Genomics Platform"/>
            <consortium name="The Broad Institute Genome Sequencing Center for Infectious Disease"/>
            <person name="Wu L."/>
            <person name="Ma J."/>
        </authorList>
    </citation>
    <scope>NUCLEOTIDE SEQUENCE [LARGE SCALE GENOMIC DNA]</scope>
    <source>
        <strain evidence="2">JCM 16904</strain>
    </source>
</reference>
<evidence type="ECO:0000313" key="2">
    <source>
        <dbReference type="Proteomes" id="UP001500902"/>
    </source>
</evidence>
<evidence type="ECO:0000313" key="1">
    <source>
        <dbReference type="EMBL" id="GAA3649217.1"/>
    </source>
</evidence>
<gene>
    <name evidence="1" type="ORF">GCM10022224_009950</name>
</gene>
<protein>
    <submittedName>
        <fullName evidence="1">Uncharacterized protein</fullName>
    </submittedName>
</protein>
<dbReference type="InterPro" id="IPR004401">
    <property type="entry name" value="YbaB/EbfC"/>
</dbReference>
<organism evidence="1 2">
    <name type="scientific">Nonomuraea antimicrobica</name>
    <dbReference type="NCBI Taxonomy" id="561173"/>
    <lineage>
        <taxon>Bacteria</taxon>
        <taxon>Bacillati</taxon>
        <taxon>Actinomycetota</taxon>
        <taxon>Actinomycetes</taxon>
        <taxon>Streptosporangiales</taxon>
        <taxon>Streptosporangiaceae</taxon>
        <taxon>Nonomuraea</taxon>
    </lineage>
</organism>
<keyword evidence="2" id="KW-1185">Reference proteome</keyword>
<dbReference type="InterPro" id="IPR036894">
    <property type="entry name" value="YbaB-like_sf"/>
</dbReference>
<dbReference type="Proteomes" id="UP001500902">
    <property type="component" value="Unassembled WGS sequence"/>
</dbReference>
<accession>A0ABP7B6A6</accession>
<dbReference type="Pfam" id="PF02575">
    <property type="entry name" value="YbaB_DNA_bd"/>
    <property type="match status" value="1"/>
</dbReference>
<dbReference type="EMBL" id="BAAAZP010000014">
    <property type="protein sequence ID" value="GAA3649217.1"/>
    <property type="molecule type" value="Genomic_DNA"/>
</dbReference>
<dbReference type="SUPFAM" id="SSF82607">
    <property type="entry name" value="YbaB-like"/>
    <property type="match status" value="1"/>
</dbReference>
<sequence>MRAYAEELRGIFGRLQDEGLDLHAKAKAVQVTKTSRDGLVSVTVGARGDLLGVDLDPRVFRHLDARGLADAILGAAREAAAAAQERVMEIFEPAIPREHLKAHLEGDVETVLARLADQMSGGGL</sequence>